<keyword evidence="2" id="KW-0479">Metal-binding</keyword>
<dbReference type="PANTHER" id="PTHR47917">
    <property type="match status" value="1"/>
</dbReference>
<dbReference type="GO" id="GO:0046872">
    <property type="term" value="F:metal ion binding"/>
    <property type="evidence" value="ECO:0007669"/>
    <property type="project" value="UniProtKB-KW"/>
</dbReference>
<dbReference type="EC" id="6.3.2.34" evidence="9"/>
<keyword evidence="6" id="KW-0342">GTP-binding</keyword>
<keyword evidence="7" id="KW-0464">Manganese</keyword>
<evidence type="ECO:0000256" key="4">
    <source>
        <dbReference type="ARBA" id="ARBA00022842"/>
    </source>
</evidence>
<evidence type="ECO:0000259" key="8">
    <source>
        <dbReference type="Pfam" id="PF01996"/>
    </source>
</evidence>
<dbReference type="PANTHER" id="PTHR47917:SF1">
    <property type="entry name" value="COENZYME F420:L-GLUTAMATE LIGASE"/>
    <property type="match status" value="1"/>
</dbReference>
<dbReference type="AlphaFoldDB" id="A0A3B0S1F5"/>
<feature type="domain" description="Coenzyme F420:L-glutamate ligase-like" evidence="8">
    <location>
        <begin position="11"/>
        <end position="230"/>
    </location>
</feature>
<dbReference type="InterPro" id="IPR008225">
    <property type="entry name" value="F420-0_g-glutamyl_ligase"/>
</dbReference>
<dbReference type="GO" id="GO:0052619">
    <property type="term" value="F:coenzyme F420-1:gamma-L-glutamate ligase activity"/>
    <property type="evidence" value="ECO:0007669"/>
    <property type="project" value="UniProtKB-EC"/>
</dbReference>
<dbReference type="Gene3D" id="3.30.1330.100">
    <property type="entry name" value="CofE-like"/>
    <property type="match status" value="1"/>
</dbReference>
<dbReference type="EC" id="6.3.2.31" evidence="9"/>
<dbReference type="SUPFAM" id="SSF144010">
    <property type="entry name" value="CofE-like"/>
    <property type="match status" value="1"/>
</dbReference>
<sequence>MSLTLTSIPGIPDIRAGDNLAGIIGDALAPLGVQDGDILTSAHKIFSKAEGQVVMLADITPSPRAREIATELNKDPRKVEVILSESARVVKIFRHKHQNEGVMICQHRLGFISANAGVDESNTGAEGTVILLPKDPDASARDLRDALTARFNTHLGVVITDTFGRPWRLGQVNVAIGLAGVPATVPEGGHKDAYGRELAVTEPAFADEIAAASGLVVGKAALTPVVRVRGLDWNDANDTAADILRTERENVF</sequence>
<dbReference type="Pfam" id="PF01996">
    <property type="entry name" value="F420_ligase"/>
    <property type="match status" value="1"/>
</dbReference>
<evidence type="ECO:0000256" key="3">
    <source>
        <dbReference type="ARBA" id="ARBA00022741"/>
    </source>
</evidence>
<proteinExistence type="predicted"/>
<evidence type="ECO:0000256" key="1">
    <source>
        <dbReference type="ARBA" id="ARBA00022598"/>
    </source>
</evidence>
<protein>
    <submittedName>
        <fullName evidence="9">Coenzyme F420-0:L-glutamate ligase @ F420-1:L-glutamate ligase</fullName>
        <ecNumber evidence="9">6.3.2.31</ecNumber>
        <ecNumber evidence="9">6.3.2.34</ecNumber>
    </submittedName>
</protein>
<evidence type="ECO:0000256" key="7">
    <source>
        <dbReference type="ARBA" id="ARBA00023211"/>
    </source>
</evidence>
<dbReference type="InterPro" id="IPR002847">
    <property type="entry name" value="F420-0_gamma-glut_ligase-dom"/>
</dbReference>
<evidence type="ECO:0000313" key="9">
    <source>
        <dbReference type="EMBL" id="VAW00095.1"/>
    </source>
</evidence>
<dbReference type="GO" id="GO:0005525">
    <property type="term" value="F:GTP binding"/>
    <property type="evidence" value="ECO:0007669"/>
    <property type="project" value="UniProtKB-KW"/>
</dbReference>
<keyword evidence="4" id="KW-0460">Magnesium</keyword>
<dbReference type="NCBIfam" id="TIGR01916">
    <property type="entry name" value="F420_cofE"/>
    <property type="match status" value="1"/>
</dbReference>
<reference evidence="9" key="1">
    <citation type="submission" date="2018-06" db="EMBL/GenBank/DDBJ databases">
        <authorList>
            <person name="Zhirakovskaya E."/>
        </authorList>
    </citation>
    <scope>NUCLEOTIDE SEQUENCE</scope>
</reference>
<organism evidence="9">
    <name type="scientific">hydrothermal vent metagenome</name>
    <dbReference type="NCBI Taxonomy" id="652676"/>
    <lineage>
        <taxon>unclassified sequences</taxon>
        <taxon>metagenomes</taxon>
        <taxon>ecological metagenomes</taxon>
    </lineage>
</organism>
<evidence type="ECO:0000256" key="6">
    <source>
        <dbReference type="ARBA" id="ARBA00023134"/>
    </source>
</evidence>
<gene>
    <name evidence="9" type="ORF">MNBD_ALPHA07-1935</name>
</gene>
<name>A0A3B0S1F5_9ZZZZ</name>
<keyword evidence="3" id="KW-0547">Nucleotide-binding</keyword>
<dbReference type="GO" id="GO:0052618">
    <property type="term" value="F:coenzyme F420-0:L-glutamate ligase activity"/>
    <property type="evidence" value="ECO:0007669"/>
    <property type="project" value="UniProtKB-EC"/>
</dbReference>
<keyword evidence="1 9" id="KW-0436">Ligase</keyword>
<keyword evidence="5" id="KW-0630">Potassium</keyword>
<dbReference type="Gene3D" id="3.90.1660.10">
    <property type="entry name" value="CofE-like domain"/>
    <property type="match status" value="1"/>
</dbReference>
<evidence type="ECO:0000256" key="5">
    <source>
        <dbReference type="ARBA" id="ARBA00022958"/>
    </source>
</evidence>
<accession>A0A3B0S1F5</accession>
<dbReference type="EMBL" id="UOEG01000201">
    <property type="protein sequence ID" value="VAW00095.1"/>
    <property type="molecule type" value="Genomic_DNA"/>
</dbReference>
<evidence type="ECO:0000256" key="2">
    <source>
        <dbReference type="ARBA" id="ARBA00022723"/>
    </source>
</evidence>